<feature type="compositionally biased region" description="Basic and acidic residues" evidence="1">
    <location>
        <begin position="292"/>
        <end position="302"/>
    </location>
</feature>
<evidence type="ECO:0000256" key="1">
    <source>
        <dbReference type="SAM" id="MobiDB-lite"/>
    </source>
</evidence>
<evidence type="ECO:0000313" key="2">
    <source>
        <dbReference type="EMBL" id="RHZ88811.1"/>
    </source>
</evidence>
<dbReference type="AlphaFoldDB" id="A0A397JLK4"/>
<comment type="caution">
    <text evidence="2">The sequence shown here is derived from an EMBL/GenBank/DDBJ whole genome shotgun (WGS) entry which is preliminary data.</text>
</comment>
<feature type="compositionally biased region" description="Basic and acidic residues" evidence="1">
    <location>
        <begin position="18"/>
        <end position="53"/>
    </location>
</feature>
<feature type="compositionally biased region" description="Basic residues" evidence="1">
    <location>
        <begin position="118"/>
        <end position="127"/>
    </location>
</feature>
<feature type="region of interest" description="Disordered" evidence="1">
    <location>
        <begin position="1"/>
        <end position="100"/>
    </location>
</feature>
<accession>A0A397JLK4</accession>
<sequence length="302" mass="35018">MSEPVIIIEPQKNWTYAEKGRRPQHKNKEEGGEESREEGGREGGGEGARRAEIAEITVAEGHGRSGEGSKRRRGSIRREENYRREESEELEGGRAEKEVGKNKIAEIAEIAEITVAKGHGRHGRLRKGSTEIRGSLRREESEELEERRTEKEVGKNKIAKITKIAEITLTKGHGRHRQLREGNKGVKGSVRREEYDRREESEELEERRIEKEVSKKRKRIIEIIDIDYYGYRICRNALWEKKGKCYWKEDNRDGDIILTRFSDKNMENSLIDLSEYYDSEYSETEFESSDSGIDKAGQKFSR</sequence>
<gene>
    <name evidence="2" type="ORF">Glove_21g21</name>
</gene>
<dbReference type="EMBL" id="PQFF01000019">
    <property type="protein sequence ID" value="RHZ88811.1"/>
    <property type="molecule type" value="Genomic_DNA"/>
</dbReference>
<reference evidence="2 3" key="1">
    <citation type="submission" date="2018-08" db="EMBL/GenBank/DDBJ databases">
        <title>Genome and evolution of the arbuscular mycorrhizal fungus Diversispora epigaea (formerly Glomus versiforme) and its bacterial endosymbionts.</title>
        <authorList>
            <person name="Sun X."/>
            <person name="Fei Z."/>
            <person name="Harrison M."/>
        </authorList>
    </citation>
    <scope>NUCLEOTIDE SEQUENCE [LARGE SCALE GENOMIC DNA]</scope>
    <source>
        <strain evidence="2 3">IT104</strain>
    </source>
</reference>
<feature type="compositionally biased region" description="Basic and acidic residues" evidence="1">
    <location>
        <begin position="128"/>
        <end position="148"/>
    </location>
</feature>
<protein>
    <submittedName>
        <fullName evidence="2">Uncharacterized protein</fullName>
    </submittedName>
</protein>
<keyword evidence="3" id="KW-1185">Reference proteome</keyword>
<feature type="compositionally biased region" description="Basic and acidic residues" evidence="1">
    <location>
        <begin position="76"/>
        <end position="100"/>
    </location>
</feature>
<feature type="region of interest" description="Disordered" evidence="1">
    <location>
        <begin position="118"/>
        <end position="148"/>
    </location>
</feature>
<feature type="region of interest" description="Disordered" evidence="1">
    <location>
        <begin position="282"/>
        <end position="302"/>
    </location>
</feature>
<proteinExistence type="predicted"/>
<name>A0A397JLK4_9GLOM</name>
<organism evidence="2 3">
    <name type="scientific">Diversispora epigaea</name>
    <dbReference type="NCBI Taxonomy" id="1348612"/>
    <lineage>
        <taxon>Eukaryota</taxon>
        <taxon>Fungi</taxon>
        <taxon>Fungi incertae sedis</taxon>
        <taxon>Mucoromycota</taxon>
        <taxon>Glomeromycotina</taxon>
        <taxon>Glomeromycetes</taxon>
        <taxon>Diversisporales</taxon>
        <taxon>Diversisporaceae</taxon>
        <taxon>Diversispora</taxon>
    </lineage>
</organism>
<dbReference type="Proteomes" id="UP000266861">
    <property type="component" value="Unassembled WGS sequence"/>
</dbReference>
<evidence type="ECO:0000313" key="3">
    <source>
        <dbReference type="Proteomes" id="UP000266861"/>
    </source>
</evidence>